<name>A0AAV0XR75_9HEMI</name>
<dbReference type="EMBL" id="CARXXK010000465">
    <property type="protein sequence ID" value="CAI6370666.1"/>
    <property type="molecule type" value="Genomic_DNA"/>
</dbReference>
<sequence length="174" mass="19972">MSKLKLIDPKVVVSRENASIFPLLIVLPRLTQSNDKLLQQIDDEWRLLFNFEIPNEILNHLEEPDVFWFKLSNLQMGNQEYPFVNLANFAIEALSLPHSNADCERIFSKVNLIKVKTRNCLNTDTIQACLLASQGIKIKNNTCIDFVPSKKMIDSMTTSNLYDNNSNDEFCFEG</sequence>
<comment type="caution">
    <text evidence="2">The sequence shown here is derived from an EMBL/GenBank/DDBJ whole genome shotgun (WGS) entry which is preliminary data.</text>
</comment>
<organism evidence="2 3">
    <name type="scientific">Macrosiphum euphorbiae</name>
    <name type="common">potato aphid</name>
    <dbReference type="NCBI Taxonomy" id="13131"/>
    <lineage>
        <taxon>Eukaryota</taxon>
        <taxon>Metazoa</taxon>
        <taxon>Ecdysozoa</taxon>
        <taxon>Arthropoda</taxon>
        <taxon>Hexapoda</taxon>
        <taxon>Insecta</taxon>
        <taxon>Pterygota</taxon>
        <taxon>Neoptera</taxon>
        <taxon>Paraneoptera</taxon>
        <taxon>Hemiptera</taxon>
        <taxon>Sternorrhyncha</taxon>
        <taxon>Aphidomorpha</taxon>
        <taxon>Aphidoidea</taxon>
        <taxon>Aphididae</taxon>
        <taxon>Macrosiphini</taxon>
        <taxon>Macrosiphum</taxon>
    </lineage>
</organism>
<keyword evidence="3" id="KW-1185">Reference proteome</keyword>
<protein>
    <recommendedName>
        <fullName evidence="1">HAT C-terminal dimerisation domain-containing protein</fullName>
    </recommendedName>
</protein>
<reference evidence="2 3" key="1">
    <citation type="submission" date="2023-01" db="EMBL/GenBank/DDBJ databases">
        <authorList>
            <person name="Whitehead M."/>
        </authorList>
    </citation>
    <scope>NUCLEOTIDE SEQUENCE [LARGE SCALE GENOMIC DNA]</scope>
</reference>
<dbReference type="SUPFAM" id="SSF53098">
    <property type="entry name" value="Ribonuclease H-like"/>
    <property type="match status" value="1"/>
</dbReference>
<gene>
    <name evidence="2" type="ORF">MEUPH1_LOCUS24767</name>
</gene>
<proteinExistence type="predicted"/>
<accession>A0AAV0XR75</accession>
<dbReference type="InterPro" id="IPR012337">
    <property type="entry name" value="RNaseH-like_sf"/>
</dbReference>
<dbReference type="Proteomes" id="UP001160148">
    <property type="component" value="Unassembled WGS sequence"/>
</dbReference>
<dbReference type="AlphaFoldDB" id="A0AAV0XR75"/>
<dbReference type="Pfam" id="PF05699">
    <property type="entry name" value="Dimer_Tnp_hAT"/>
    <property type="match status" value="1"/>
</dbReference>
<evidence type="ECO:0000259" key="1">
    <source>
        <dbReference type="Pfam" id="PF05699"/>
    </source>
</evidence>
<evidence type="ECO:0000313" key="3">
    <source>
        <dbReference type="Proteomes" id="UP001160148"/>
    </source>
</evidence>
<dbReference type="InterPro" id="IPR008906">
    <property type="entry name" value="HATC_C_dom"/>
</dbReference>
<dbReference type="GO" id="GO:0046983">
    <property type="term" value="F:protein dimerization activity"/>
    <property type="evidence" value="ECO:0007669"/>
    <property type="project" value="InterPro"/>
</dbReference>
<feature type="domain" description="HAT C-terminal dimerisation" evidence="1">
    <location>
        <begin position="83"/>
        <end position="134"/>
    </location>
</feature>
<evidence type="ECO:0000313" key="2">
    <source>
        <dbReference type="EMBL" id="CAI6370666.1"/>
    </source>
</evidence>